<evidence type="ECO:0000313" key="2">
    <source>
        <dbReference type="EMBL" id="PAV82342.1"/>
    </source>
</evidence>
<sequence>MNFQSLVIRERILGGAHPEVHYYLRFRGAIFCDLGQMDRCYDLWMRALHLQQINLEPLHIATISTLSSFQETFVIALDEHVINQEQISFVTTENIREIYDKICHELDRVYDWGDKPFQTECCEEGHDHSPETDTKRLFLIALQLFLLIYRLNSVRSATQTEQPKQVQAKKSDEETIRTSSIDLTRLINLAKKLHVHILHLALKEGDSTESSRFPNVHVIRGLLYAGADPEEWDESGSSPLHVLLRNKCNRASIAKLLLDYGCSLFARDTSDETIWELIWAKHPSTYSEIYIGRYIKLRGLAANAVMRNYNEETMRDLIPRDLGPFLSLH</sequence>
<dbReference type="SMART" id="SM00248">
    <property type="entry name" value="ANK"/>
    <property type="match status" value="2"/>
</dbReference>
<dbReference type="SUPFAM" id="SSF48403">
    <property type="entry name" value="Ankyrin repeat"/>
    <property type="match status" value="1"/>
</dbReference>
<keyword evidence="1" id="KW-0040">ANK repeat</keyword>
<evidence type="ECO:0000313" key="3">
    <source>
        <dbReference type="Proteomes" id="UP000218231"/>
    </source>
</evidence>
<comment type="caution">
    <text evidence="2">The sequence shown here is derived from an EMBL/GenBank/DDBJ whole genome shotgun (WGS) entry which is preliminary data.</text>
</comment>
<dbReference type="InterPro" id="IPR002110">
    <property type="entry name" value="Ankyrin_rpt"/>
</dbReference>
<dbReference type="Pfam" id="PF00023">
    <property type="entry name" value="Ank"/>
    <property type="match status" value="1"/>
</dbReference>
<organism evidence="2 3">
    <name type="scientific">Diploscapter pachys</name>
    <dbReference type="NCBI Taxonomy" id="2018661"/>
    <lineage>
        <taxon>Eukaryota</taxon>
        <taxon>Metazoa</taxon>
        <taxon>Ecdysozoa</taxon>
        <taxon>Nematoda</taxon>
        <taxon>Chromadorea</taxon>
        <taxon>Rhabditida</taxon>
        <taxon>Rhabditina</taxon>
        <taxon>Rhabditomorpha</taxon>
        <taxon>Rhabditoidea</taxon>
        <taxon>Rhabditidae</taxon>
        <taxon>Diploscapter</taxon>
    </lineage>
</organism>
<dbReference type="Proteomes" id="UP000218231">
    <property type="component" value="Unassembled WGS sequence"/>
</dbReference>
<accession>A0A2A2L844</accession>
<protein>
    <submittedName>
        <fullName evidence="2">Uncharacterized protein</fullName>
    </submittedName>
</protein>
<dbReference type="EMBL" id="LIAE01007064">
    <property type="protein sequence ID" value="PAV82342.1"/>
    <property type="molecule type" value="Genomic_DNA"/>
</dbReference>
<feature type="repeat" description="ANK" evidence="1">
    <location>
        <begin position="235"/>
        <end position="269"/>
    </location>
</feature>
<name>A0A2A2L844_9BILA</name>
<reference evidence="2 3" key="1">
    <citation type="journal article" date="2017" name="Curr. Biol.">
        <title>Genome architecture and evolution of a unichromosomal asexual nematode.</title>
        <authorList>
            <person name="Fradin H."/>
            <person name="Zegar C."/>
            <person name="Gutwein M."/>
            <person name="Lucas J."/>
            <person name="Kovtun M."/>
            <person name="Corcoran D."/>
            <person name="Baugh L.R."/>
            <person name="Kiontke K."/>
            <person name="Gunsalus K."/>
            <person name="Fitch D.H."/>
            <person name="Piano F."/>
        </authorList>
    </citation>
    <scope>NUCLEOTIDE SEQUENCE [LARGE SCALE GENOMIC DNA]</scope>
    <source>
        <strain evidence="2">PF1309</strain>
    </source>
</reference>
<dbReference type="OrthoDB" id="10071877at2759"/>
<keyword evidence="3" id="KW-1185">Reference proteome</keyword>
<dbReference type="STRING" id="2018661.A0A2A2L844"/>
<gene>
    <name evidence="2" type="ORF">WR25_16771</name>
</gene>
<dbReference type="Gene3D" id="1.25.40.20">
    <property type="entry name" value="Ankyrin repeat-containing domain"/>
    <property type="match status" value="1"/>
</dbReference>
<dbReference type="AlphaFoldDB" id="A0A2A2L844"/>
<dbReference type="InterPro" id="IPR036770">
    <property type="entry name" value="Ankyrin_rpt-contain_sf"/>
</dbReference>
<evidence type="ECO:0000256" key="1">
    <source>
        <dbReference type="PROSITE-ProRule" id="PRU00023"/>
    </source>
</evidence>
<proteinExistence type="predicted"/>
<dbReference type="PROSITE" id="PS50088">
    <property type="entry name" value="ANK_REPEAT"/>
    <property type="match status" value="1"/>
</dbReference>